<proteinExistence type="predicted"/>
<accession>A0A8H6M1L3</accession>
<feature type="non-terminal residue" evidence="1">
    <location>
        <position position="1"/>
    </location>
</feature>
<keyword evidence="2" id="KW-1185">Reference proteome</keyword>
<dbReference type="Proteomes" id="UP000521943">
    <property type="component" value="Unassembled WGS sequence"/>
</dbReference>
<sequence>MTKSAEVRKAVEEQGCRLGSKRHSHCALAAAVPYLVEASTKELGATSSKLLRRGCPPLEVHPENGTKEAPTCIVSKPPLLTVRNTMAQTFAEAFRGFPLVMPNDDDTTRILETAQAKVYTRQRLGFIRSAWLLQRDEEHSDWLYPVRHLKLVAKPILKRVCRAGLRRCFLSLQNVGDRLAKEGSLEKGWYPAEWPRPFWCEQLGLTDIAKSDRLTARSTFTVYGDIEKGIGMYRRMWYSTAKRHAGENCGGGRDILGRLQECENAGLRGGEAYQYEAWPLHKSVRIWRLGCLFAGRDQIRGPSDQDLHAIPLIGSSQRCGDQLPQALGSR</sequence>
<gene>
    <name evidence="1" type="ORF">DFP72DRAFT_851016</name>
</gene>
<organism evidence="1 2">
    <name type="scientific">Ephemerocybe angulata</name>
    <dbReference type="NCBI Taxonomy" id="980116"/>
    <lineage>
        <taxon>Eukaryota</taxon>
        <taxon>Fungi</taxon>
        <taxon>Dikarya</taxon>
        <taxon>Basidiomycota</taxon>
        <taxon>Agaricomycotina</taxon>
        <taxon>Agaricomycetes</taxon>
        <taxon>Agaricomycetidae</taxon>
        <taxon>Agaricales</taxon>
        <taxon>Agaricineae</taxon>
        <taxon>Psathyrellaceae</taxon>
        <taxon>Ephemerocybe</taxon>
    </lineage>
</organism>
<dbReference type="AlphaFoldDB" id="A0A8H6M1L3"/>
<comment type="caution">
    <text evidence="1">The sequence shown here is derived from an EMBL/GenBank/DDBJ whole genome shotgun (WGS) entry which is preliminary data.</text>
</comment>
<reference evidence="1 2" key="1">
    <citation type="submission" date="2020-07" db="EMBL/GenBank/DDBJ databases">
        <title>Comparative genomics of pyrophilous fungi reveals a link between fire events and developmental genes.</title>
        <authorList>
            <consortium name="DOE Joint Genome Institute"/>
            <person name="Steindorff A.S."/>
            <person name="Carver A."/>
            <person name="Calhoun S."/>
            <person name="Stillman K."/>
            <person name="Liu H."/>
            <person name="Lipzen A."/>
            <person name="Pangilinan J."/>
            <person name="Labutti K."/>
            <person name="Bruns T.D."/>
            <person name="Grigoriev I.V."/>
        </authorList>
    </citation>
    <scope>NUCLEOTIDE SEQUENCE [LARGE SCALE GENOMIC DNA]</scope>
    <source>
        <strain evidence="1 2">CBS 144469</strain>
    </source>
</reference>
<name>A0A8H6M1L3_9AGAR</name>
<dbReference type="EMBL" id="JACGCI010000052">
    <property type="protein sequence ID" value="KAF6751055.1"/>
    <property type="molecule type" value="Genomic_DNA"/>
</dbReference>
<evidence type="ECO:0000313" key="2">
    <source>
        <dbReference type="Proteomes" id="UP000521943"/>
    </source>
</evidence>
<evidence type="ECO:0000313" key="1">
    <source>
        <dbReference type="EMBL" id="KAF6751055.1"/>
    </source>
</evidence>
<protein>
    <submittedName>
        <fullName evidence="1">Uncharacterized protein</fullName>
    </submittedName>
</protein>